<name>A0ABS4CGI8_9ENTE</name>
<dbReference type="Proteomes" id="UP000673375">
    <property type="component" value="Unassembled WGS sequence"/>
</dbReference>
<accession>A0ABS4CGI8</accession>
<dbReference type="PANTHER" id="PTHR22916:SF3">
    <property type="entry name" value="UDP-GLCNAC:BETAGAL BETA-1,3-N-ACETYLGLUCOSAMINYLTRANSFERASE-LIKE PROTEIN 1"/>
    <property type="match status" value="1"/>
</dbReference>
<evidence type="ECO:0000259" key="1">
    <source>
        <dbReference type="Pfam" id="PF00535"/>
    </source>
</evidence>
<dbReference type="Pfam" id="PF00535">
    <property type="entry name" value="Glycos_transf_2"/>
    <property type="match status" value="1"/>
</dbReference>
<protein>
    <submittedName>
        <fullName evidence="2">Glycosyltransferase family 2 protein</fullName>
    </submittedName>
</protein>
<evidence type="ECO:0000313" key="2">
    <source>
        <dbReference type="EMBL" id="MBP1045338.1"/>
    </source>
</evidence>
<dbReference type="EMBL" id="JAEDXU010000001">
    <property type="protein sequence ID" value="MBP1045338.1"/>
    <property type="molecule type" value="Genomic_DNA"/>
</dbReference>
<organism evidence="2 3">
    <name type="scientific">Enterococcus larvae</name>
    <dbReference type="NCBI Taxonomy" id="2794352"/>
    <lineage>
        <taxon>Bacteria</taxon>
        <taxon>Bacillati</taxon>
        <taxon>Bacillota</taxon>
        <taxon>Bacilli</taxon>
        <taxon>Lactobacillales</taxon>
        <taxon>Enterococcaceae</taxon>
        <taxon>Enterococcus</taxon>
    </lineage>
</organism>
<dbReference type="RefSeq" id="WP_209556107.1">
    <property type="nucleotide sequence ID" value="NZ_JAEDXU010000001.1"/>
</dbReference>
<gene>
    <name evidence="2" type="ORF">I6N96_03545</name>
</gene>
<dbReference type="InterPro" id="IPR001173">
    <property type="entry name" value="Glyco_trans_2-like"/>
</dbReference>
<dbReference type="PANTHER" id="PTHR22916">
    <property type="entry name" value="GLYCOSYLTRANSFERASE"/>
    <property type="match status" value="1"/>
</dbReference>
<reference evidence="2 3" key="1">
    <citation type="submission" date="2020-12" db="EMBL/GenBank/DDBJ databases">
        <title>Vagococcus allomyrinae sp. nov. and Enterococcus lavae sp. nov., isolated from the larvae of Allomyrina dichotoma.</title>
        <authorList>
            <person name="Lee S.D."/>
        </authorList>
    </citation>
    <scope>NUCLEOTIDE SEQUENCE [LARGE SCALE GENOMIC DNA]</scope>
    <source>
        <strain evidence="2 3">BWM-S5</strain>
    </source>
</reference>
<sequence>MISVCIAAYNGEKYLPQQLNSILLQLREDDEVIISDDGSTDETQTIVKAYAQKDSRIRLIEGPRSGVIANFERAIEESRGAFIFLADQDDVWLPEKISETLAYFEQHPDVQVIVSDLIIVDEELQPIYPSYFEYRKVKAGFWSNVLKNNYIGAGMCFRKEMKDQILPIPSNVPMHDMWIGLLGDSAKGSAFLEKPLTYYRRHGENVSEIATSSSSLQKMKWRTTLLYLLFKRIVLKK</sequence>
<evidence type="ECO:0000313" key="3">
    <source>
        <dbReference type="Proteomes" id="UP000673375"/>
    </source>
</evidence>
<comment type="caution">
    <text evidence="2">The sequence shown here is derived from an EMBL/GenBank/DDBJ whole genome shotgun (WGS) entry which is preliminary data.</text>
</comment>
<dbReference type="CDD" id="cd04196">
    <property type="entry name" value="GT_2_like_d"/>
    <property type="match status" value="1"/>
</dbReference>
<dbReference type="SUPFAM" id="SSF53448">
    <property type="entry name" value="Nucleotide-diphospho-sugar transferases"/>
    <property type="match status" value="1"/>
</dbReference>
<proteinExistence type="predicted"/>
<dbReference type="InterPro" id="IPR029044">
    <property type="entry name" value="Nucleotide-diphossugar_trans"/>
</dbReference>
<feature type="domain" description="Glycosyltransferase 2-like" evidence="1">
    <location>
        <begin position="3"/>
        <end position="158"/>
    </location>
</feature>
<dbReference type="Gene3D" id="3.90.550.10">
    <property type="entry name" value="Spore Coat Polysaccharide Biosynthesis Protein SpsA, Chain A"/>
    <property type="match status" value="1"/>
</dbReference>
<keyword evidence="3" id="KW-1185">Reference proteome</keyword>